<keyword evidence="2" id="KW-0560">Oxidoreductase</keyword>
<comment type="caution">
    <text evidence="3">The sequence shown here is derived from an EMBL/GenBank/DDBJ whole genome shotgun (WGS) entry which is preliminary data.</text>
</comment>
<dbReference type="AlphaFoldDB" id="A0A934WQ15"/>
<dbReference type="InterPro" id="IPR002347">
    <property type="entry name" value="SDR_fam"/>
</dbReference>
<comment type="similarity">
    <text evidence="1">Belongs to the short-chain dehydrogenases/reductases (SDR) family.</text>
</comment>
<reference evidence="3" key="2">
    <citation type="submission" date="2021-01" db="EMBL/GenBank/DDBJ databases">
        <authorList>
            <person name="Kang M."/>
        </authorList>
    </citation>
    <scope>NUCLEOTIDE SEQUENCE</scope>
    <source>
        <strain evidence="3">KACC 17527</strain>
    </source>
</reference>
<evidence type="ECO:0000256" key="2">
    <source>
        <dbReference type="ARBA" id="ARBA00023002"/>
    </source>
</evidence>
<dbReference type="SUPFAM" id="SSF51735">
    <property type="entry name" value="NAD(P)-binding Rossmann-fold domains"/>
    <property type="match status" value="1"/>
</dbReference>
<proteinExistence type="inferred from homology"/>
<evidence type="ECO:0000313" key="3">
    <source>
        <dbReference type="EMBL" id="MBK6008762.1"/>
    </source>
</evidence>
<dbReference type="EMBL" id="JAEPWM010000011">
    <property type="protein sequence ID" value="MBK6008762.1"/>
    <property type="molecule type" value="Genomic_DNA"/>
</dbReference>
<dbReference type="InterPro" id="IPR036291">
    <property type="entry name" value="NAD(P)-bd_dom_sf"/>
</dbReference>
<dbReference type="GO" id="GO:0016491">
    <property type="term" value="F:oxidoreductase activity"/>
    <property type="evidence" value="ECO:0007669"/>
    <property type="project" value="UniProtKB-KW"/>
</dbReference>
<gene>
    <name evidence="3" type="ORF">JJB11_21905</name>
</gene>
<reference evidence="3" key="1">
    <citation type="journal article" date="2012" name="J. Microbiol. Biotechnol.">
        <title>Ramlibacter ginsenosidimutans sp. nov., with ginsenoside-converting activity.</title>
        <authorList>
            <person name="Wang L."/>
            <person name="An D.S."/>
            <person name="Kim S.G."/>
            <person name="Jin F.X."/>
            <person name="Kim S.C."/>
            <person name="Lee S.T."/>
            <person name="Im W.T."/>
        </authorList>
    </citation>
    <scope>NUCLEOTIDE SEQUENCE</scope>
    <source>
        <strain evidence="3">KACC 17527</strain>
    </source>
</reference>
<evidence type="ECO:0000313" key="4">
    <source>
        <dbReference type="Proteomes" id="UP000630528"/>
    </source>
</evidence>
<keyword evidence="4" id="KW-1185">Reference proteome</keyword>
<dbReference type="Gene3D" id="3.40.50.720">
    <property type="entry name" value="NAD(P)-binding Rossmann-like Domain"/>
    <property type="match status" value="1"/>
</dbReference>
<organism evidence="3 4">
    <name type="scientific">Ramlibacter ginsenosidimutans</name>
    <dbReference type="NCBI Taxonomy" id="502333"/>
    <lineage>
        <taxon>Bacteria</taxon>
        <taxon>Pseudomonadati</taxon>
        <taxon>Pseudomonadota</taxon>
        <taxon>Betaproteobacteria</taxon>
        <taxon>Burkholderiales</taxon>
        <taxon>Comamonadaceae</taxon>
        <taxon>Ramlibacter</taxon>
    </lineage>
</organism>
<dbReference type="PANTHER" id="PTHR43976">
    <property type="entry name" value="SHORT CHAIN DEHYDROGENASE"/>
    <property type="match status" value="1"/>
</dbReference>
<evidence type="ECO:0000256" key="1">
    <source>
        <dbReference type="ARBA" id="ARBA00006484"/>
    </source>
</evidence>
<accession>A0A934WQ15</accession>
<dbReference type="InterPro" id="IPR051911">
    <property type="entry name" value="SDR_oxidoreductase"/>
</dbReference>
<sequence>MPGRTQQPPRSGQRAAVVEMDVTGDASVNAGVEAAIQAMAGIDIVVNNVGLGVLGVQETFAQDDFKRLFDVNVFGVQRVIAPSCRPCDRKARASCCRSPACWDASRFPFMGPTTLPSGRWKRWR</sequence>
<name>A0A934WQ15_9BURK</name>
<protein>
    <submittedName>
        <fullName evidence="3">SDR family NAD(P)-dependent oxidoreductase</fullName>
    </submittedName>
</protein>
<dbReference type="Proteomes" id="UP000630528">
    <property type="component" value="Unassembled WGS sequence"/>
</dbReference>
<dbReference type="RefSeq" id="WP_201176606.1">
    <property type="nucleotide sequence ID" value="NZ_JAEPWM010000011.1"/>
</dbReference>
<dbReference type="Pfam" id="PF00106">
    <property type="entry name" value="adh_short"/>
    <property type="match status" value="1"/>
</dbReference>
<dbReference type="PANTHER" id="PTHR43976:SF16">
    <property type="entry name" value="SHORT-CHAIN DEHYDROGENASE_REDUCTASE FAMILY PROTEIN"/>
    <property type="match status" value="1"/>
</dbReference>